<evidence type="ECO:0000313" key="2">
    <source>
        <dbReference type="Proteomes" id="UP001558652"/>
    </source>
</evidence>
<gene>
    <name evidence="1" type="ORF">AAG570_002351</name>
</gene>
<organism evidence="1 2">
    <name type="scientific">Ranatra chinensis</name>
    <dbReference type="NCBI Taxonomy" id="642074"/>
    <lineage>
        <taxon>Eukaryota</taxon>
        <taxon>Metazoa</taxon>
        <taxon>Ecdysozoa</taxon>
        <taxon>Arthropoda</taxon>
        <taxon>Hexapoda</taxon>
        <taxon>Insecta</taxon>
        <taxon>Pterygota</taxon>
        <taxon>Neoptera</taxon>
        <taxon>Paraneoptera</taxon>
        <taxon>Hemiptera</taxon>
        <taxon>Heteroptera</taxon>
        <taxon>Panheteroptera</taxon>
        <taxon>Nepomorpha</taxon>
        <taxon>Nepidae</taxon>
        <taxon>Ranatrinae</taxon>
        <taxon>Ranatra</taxon>
    </lineage>
</organism>
<dbReference type="AlphaFoldDB" id="A0ABD0Y7B1"/>
<dbReference type="Proteomes" id="UP001558652">
    <property type="component" value="Unassembled WGS sequence"/>
</dbReference>
<name>A0ABD0Y7B1_9HEMI</name>
<proteinExistence type="predicted"/>
<evidence type="ECO:0000313" key="1">
    <source>
        <dbReference type="EMBL" id="KAL1123265.1"/>
    </source>
</evidence>
<accession>A0ABD0Y7B1</accession>
<reference evidence="1 2" key="1">
    <citation type="submission" date="2024-07" db="EMBL/GenBank/DDBJ databases">
        <title>Chromosome-level genome assembly of the water stick insect Ranatra chinensis (Heteroptera: Nepidae).</title>
        <authorList>
            <person name="Liu X."/>
        </authorList>
    </citation>
    <scope>NUCLEOTIDE SEQUENCE [LARGE SCALE GENOMIC DNA]</scope>
    <source>
        <strain evidence="1">Cailab_2021Rc</strain>
        <tissue evidence="1">Muscle</tissue>
    </source>
</reference>
<dbReference type="EMBL" id="JBFDAA010000012">
    <property type="protein sequence ID" value="KAL1123265.1"/>
    <property type="molecule type" value="Genomic_DNA"/>
</dbReference>
<protein>
    <submittedName>
        <fullName evidence="1">Uncharacterized protein</fullName>
    </submittedName>
</protein>
<keyword evidence="2" id="KW-1185">Reference proteome</keyword>
<comment type="caution">
    <text evidence="1">The sequence shown here is derived from an EMBL/GenBank/DDBJ whole genome shotgun (WGS) entry which is preliminary data.</text>
</comment>
<sequence length="193" mass="22488">MFYQNKKQETTETAVFTSRVLVDYSIVITRLGELKGRKISMLPPGPRALVHRAMRPSERADQITMSYAENSLHILYMRIQISTDAIYRIQSRGNFPPHRTPAWTNELRARDDRKRKLTAFIKLDTTNDQAGRRVSLKPVHVEGSKVLQFDSKPDAIYREITLAPENIFSKKYNRNKRKSHYKTTQNHRMIGVN</sequence>